<dbReference type="AlphaFoldDB" id="A0A9X0W649"/>
<dbReference type="RefSeq" id="WP_200236669.1">
    <property type="nucleotide sequence ID" value="NZ_NRRY01000001.1"/>
</dbReference>
<dbReference type="InterPro" id="IPR030802">
    <property type="entry name" value="Permease_MalE"/>
</dbReference>
<feature type="transmembrane region" description="Helical" evidence="1">
    <location>
        <begin position="103"/>
        <end position="125"/>
    </location>
</feature>
<dbReference type="Proteomes" id="UP001138768">
    <property type="component" value="Unassembled WGS sequence"/>
</dbReference>
<keyword evidence="3" id="KW-1185">Reference proteome</keyword>
<evidence type="ECO:0000313" key="2">
    <source>
        <dbReference type="EMBL" id="MBK1616998.1"/>
    </source>
</evidence>
<feature type="transmembrane region" description="Helical" evidence="1">
    <location>
        <begin position="71"/>
        <end position="91"/>
    </location>
</feature>
<protein>
    <recommendedName>
        <fullName evidence="4">ABC transporter permease</fullName>
    </recommendedName>
</protein>
<reference evidence="2 3" key="1">
    <citation type="journal article" date="2020" name="Microorganisms">
        <title>Osmotic Adaptation and Compatible Solute Biosynthesis of Phototrophic Bacteria as Revealed from Genome Analyses.</title>
        <authorList>
            <person name="Imhoff J.F."/>
            <person name="Rahn T."/>
            <person name="Kunzel S."/>
            <person name="Keller A."/>
            <person name="Neulinger S.C."/>
        </authorList>
    </citation>
    <scope>NUCLEOTIDE SEQUENCE [LARGE SCALE GENOMIC DNA]</scope>
    <source>
        <strain evidence="2 3">DSM 25653</strain>
    </source>
</reference>
<comment type="caution">
    <text evidence="2">The sequence shown here is derived from an EMBL/GenBank/DDBJ whole genome shotgun (WGS) entry which is preliminary data.</text>
</comment>
<dbReference type="GO" id="GO:0005548">
    <property type="term" value="F:phospholipid transporter activity"/>
    <property type="evidence" value="ECO:0007669"/>
    <property type="project" value="TreeGrafter"/>
</dbReference>
<proteinExistence type="predicted"/>
<evidence type="ECO:0000313" key="3">
    <source>
        <dbReference type="Proteomes" id="UP001138768"/>
    </source>
</evidence>
<dbReference type="Pfam" id="PF02405">
    <property type="entry name" value="MlaE"/>
    <property type="match status" value="1"/>
</dbReference>
<name>A0A9X0W649_9GAMM</name>
<sequence>MTPSRRLLSRAPLGLRHQPAQHNRLRALERIGLGALTLKLCLQLYLGILFGRAQFDLPAFALALRQSGLTVFPALTLVAATAGVILGQLAARLLAEINLPGLILVPVIYAVTMELIPLLVGILVAGRAGVALAARQANLVASGQVDGLLVSGINPIQFTTGPVLPAMLAMSFALAVWGSLVALGAALLWLVVMADVPSYLFNDALRQALTLADLLEALSKPLIFSLVIALIATANGIAAGRDVAGVSRAATDTMIGAVTAILLIDLGYALAP</sequence>
<dbReference type="PANTHER" id="PTHR30188:SF4">
    <property type="entry name" value="PROTEIN TRIGALACTOSYLDIACYLGLYCEROL 1, CHLOROPLASTIC"/>
    <property type="match status" value="1"/>
</dbReference>
<evidence type="ECO:0000256" key="1">
    <source>
        <dbReference type="SAM" id="Phobius"/>
    </source>
</evidence>
<dbReference type="GO" id="GO:0043190">
    <property type="term" value="C:ATP-binding cassette (ABC) transporter complex"/>
    <property type="evidence" value="ECO:0007669"/>
    <property type="project" value="InterPro"/>
</dbReference>
<feature type="transmembrane region" description="Helical" evidence="1">
    <location>
        <begin position="174"/>
        <end position="201"/>
    </location>
</feature>
<evidence type="ECO:0008006" key="4">
    <source>
        <dbReference type="Google" id="ProtNLM"/>
    </source>
</evidence>
<keyword evidence="1" id="KW-0812">Transmembrane</keyword>
<organism evidence="2 3">
    <name type="scientific">Lamprobacter modestohalophilus</name>
    <dbReference type="NCBI Taxonomy" id="1064514"/>
    <lineage>
        <taxon>Bacteria</taxon>
        <taxon>Pseudomonadati</taxon>
        <taxon>Pseudomonadota</taxon>
        <taxon>Gammaproteobacteria</taxon>
        <taxon>Chromatiales</taxon>
        <taxon>Chromatiaceae</taxon>
        <taxon>Lamprobacter</taxon>
    </lineage>
</organism>
<keyword evidence="1" id="KW-1133">Transmembrane helix</keyword>
<feature type="transmembrane region" description="Helical" evidence="1">
    <location>
        <begin position="222"/>
        <end position="241"/>
    </location>
</feature>
<dbReference type="EMBL" id="NRRY01000001">
    <property type="protein sequence ID" value="MBK1616998.1"/>
    <property type="molecule type" value="Genomic_DNA"/>
</dbReference>
<gene>
    <name evidence="2" type="ORF">CKO42_00740</name>
</gene>
<keyword evidence="1" id="KW-0472">Membrane</keyword>
<feature type="transmembrane region" description="Helical" evidence="1">
    <location>
        <begin position="31"/>
        <end position="51"/>
    </location>
</feature>
<dbReference type="PANTHER" id="PTHR30188">
    <property type="entry name" value="ABC TRANSPORTER PERMEASE PROTEIN-RELATED"/>
    <property type="match status" value="1"/>
</dbReference>
<feature type="transmembrane region" description="Helical" evidence="1">
    <location>
        <begin position="253"/>
        <end position="271"/>
    </location>
</feature>
<accession>A0A9X0W649</accession>